<sequence>MHRFHYFIISACMLFTSCNKDEVITEEVGGQPIIELDSETGIYTVKVDHELTIAPTYQNVEDALFAWTIDGTLVSSGPSLQRTWNECGDFYVKLRVDNAEGYAEEELKVEVKELTPPVISLALPSQGLKVVRNTDYTFTPDIQHSDVEGFKIEWVREGKIVSTENTYTFNEKELGVYTVTINASNIDGTTTKDVSVEVVETMPYVVKF</sequence>
<dbReference type="Proteomes" id="UP000433928">
    <property type="component" value="Unassembled WGS sequence"/>
</dbReference>
<dbReference type="Pfam" id="PF16820">
    <property type="entry name" value="PKD_3"/>
    <property type="match status" value="2"/>
</dbReference>
<accession>A0A6I0KHV7</accession>
<dbReference type="RefSeq" id="WP_317163169.1">
    <property type="nucleotide sequence ID" value="NZ_WCUG01000061.1"/>
</dbReference>
<feature type="domain" description="Bacteroidetes PKD-like" evidence="1">
    <location>
        <begin position="116"/>
        <end position="185"/>
    </location>
</feature>
<dbReference type="SUPFAM" id="SSF49299">
    <property type="entry name" value="PKD domain"/>
    <property type="match status" value="2"/>
</dbReference>
<name>A0A6I0KHV7_BACUN</name>
<gene>
    <name evidence="2" type="ORF">GAQ59_21910</name>
</gene>
<dbReference type="PROSITE" id="PS51257">
    <property type="entry name" value="PROKAR_LIPOPROTEIN"/>
    <property type="match status" value="1"/>
</dbReference>
<dbReference type="AlphaFoldDB" id="A0A6I0KHV7"/>
<dbReference type="InterPro" id="IPR035986">
    <property type="entry name" value="PKD_dom_sf"/>
</dbReference>
<organism evidence="2 3">
    <name type="scientific">Bacteroides uniformis</name>
    <dbReference type="NCBI Taxonomy" id="820"/>
    <lineage>
        <taxon>Bacteria</taxon>
        <taxon>Pseudomonadati</taxon>
        <taxon>Bacteroidota</taxon>
        <taxon>Bacteroidia</taxon>
        <taxon>Bacteroidales</taxon>
        <taxon>Bacteroidaceae</taxon>
        <taxon>Bacteroides</taxon>
    </lineage>
</organism>
<proteinExistence type="predicted"/>
<reference evidence="2 3" key="1">
    <citation type="journal article" date="2019" name="Nat. Med.">
        <title>A library of human gut bacterial isolates paired with longitudinal multiomics data enables mechanistic microbiome research.</title>
        <authorList>
            <person name="Poyet M."/>
            <person name="Groussin M."/>
            <person name="Gibbons S.M."/>
            <person name="Avila-Pacheco J."/>
            <person name="Jiang X."/>
            <person name="Kearney S.M."/>
            <person name="Perrotta A.R."/>
            <person name="Berdy B."/>
            <person name="Zhao S."/>
            <person name="Lieberman T.D."/>
            <person name="Swanson P.K."/>
            <person name="Smith M."/>
            <person name="Roesemann S."/>
            <person name="Alexander J.E."/>
            <person name="Rich S.A."/>
            <person name="Livny J."/>
            <person name="Vlamakis H."/>
            <person name="Clish C."/>
            <person name="Bullock K."/>
            <person name="Deik A."/>
            <person name="Scott J."/>
            <person name="Pierce K.A."/>
            <person name="Xavier R.J."/>
            <person name="Alm E.J."/>
        </authorList>
    </citation>
    <scope>NUCLEOTIDE SEQUENCE [LARGE SCALE GENOMIC DNA]</scope>
    <source>
        <strain evidence="2 3">BIOML-A27</strain>
    </source>
</reference>
<dbReference type="EMBL" id="WCUG01000061">
    <property type="protein sequence ID" value="KAB4165650.1"/>
    <property type="molecule type" value="Genomic_DNA"/>
</dbReference>
<evidence type="ECO:0000259" key="1">
    <source>
        <dbReference type="Pfam" id="PF16820"/>
    </source>
</evidence>
<protein>
    <submittedName>
        <fullName evidence="2">Cell surface protein</fullName>
    </submittedName>
</protein>
<feature type="domain" description="Bacteroidetes PKD-like" evidence="1">
    <location>
        <begin position="32"/>
        <end position="98"/>
    </location>
</feature>
<feature type="non-terminal residue" evidence="2">
    <location>
        <position position="208"/>
    </location>
</feature>
<dbReference type="InterPro" id="IPR041696">
    <property type="entry name" value="PKD_3"/>
</dbReference>
<evidence type="ECO:0000313" key="3">
    <source>
        <dbReference type="Proteomes" id="UP000433928"/>
    </source>
</evidence>
<comment type="caution">
    <text evidence="2">The sequence shown here is derived from an EMBL/GenBank/DDBJ whole genome shotgun (WGS) entry which is preliminary data.</text>
</comment>
<evidence type="ECO:0000313" key="2">
    <source>
        <dbReference type="EMBL" id="KAB4165650.1"/>
    </source>
</evidence>